<dbReference type="InterPro" id="IPR036264">
    <property type="entry name" value="Bact_exopeptidase_dim_dom"/>
</dbReference>
<evidence type="ECO:0000256" key="1">
    <source>
        <dbReference type="ARBA" id="ARBA00001947"/>
    </source>
</evidence>
<keyword evidence="5" id="KW-0378">Hydrolase</keyword>
<evidence type="ECO:0000256" key="2">
    <source>
        <dbReference type="ARBA" id="ARBA00006247"/>
    </source>
</evidence>
<dbReference type="Gene3D" id="3.30.70.360">
    <property type="match status" value="2"/>
</dbReference>
<dbReference type="EMBL" id="CP045857">
    <property type="protein sequence ID" value="QIJ06719.1"/>
    <property type="molecule type" value="Genomic_DNA"/>
</dbReference>
<dbReference type="InterPro" id="IPR050072">
    <property type="entry name" value="Peptidase_M20A"/>
</dbReference>
<feature type="chain" id="PRO_5026067567" evidence="10">
    <location>
        <begin position="24"/>
        <end position="546"/>
    </location>
</feature>
<dbReference type="SUPFAM" id="SSF55031">
    <property type="entry name" value="Bacterial exopeptidase dimerisation domain"/>
    <property type="match status" value="1"/>
</dbReference>
<protein>
    <submittedName>
        <fullName evidence="11">Dipeptidase</fullName>
    </submittedName>
</protein>
<evidence type="ECO:0000313" key="12">
    <source>
        <dbReference type="Proteomes" id="UP000502117"/>
    </source>
</evidence>
<dbReference type="Proteomes" id="UP000502117">
    <property type="component" value="Chromosome"/>
</dbReference>
<dbReference type="GO" id="GO:0016805">
    <property type="term" value="F:dipeptidase activity"/>
    <property type="evidence" value="ECO:0007669"/>
    <property type="project" value="UniProtKB-KW"/>
</dbReference>
<keyword evidence="7" id="KW-0224">Dipeptidase</keyword>
<dbReference type="PANTHER" id="PTHR43808">
    <property type="entry name" value="ACETYLORNITHINE DEACETYLASE"/>
    <property type="match status" value="1"/>
</dbReference>
<organism evidence="11 12">
    <name type="scientific">Shewanella chilikensis</name>
    <dbReference type="NCBI Taxonomy" id="558541"/>
    <lineage>
        <taxon>Bacteria</taxon>
        <taxon>Pseudomonadati</taxon>
        <taxon>Pseudomonadota</taxon>
        <taxon>Gammaproteobacteria</taxon>
        <taxon>Alteromonadales</taxon>
        <taxon>Shewanellaceae</taxon>
        <taxon>Shewanella</taxon>
    </lineage>
</organism>
<dbReference type="Gene3D" id="3.40.630.10">
    <property type="entry name" value="Zn peptidases"/>
    <property type="match status" value="1"/>
</dbReference>
<keyword evidence="6" id="KW-0862">Zinc</keyword>
<evidence type="ECO:0000256" key="7">
    <source>
        <dbReference type="ARBA" id="ARBA00022997"/>
    </source>
</evidence>
<dbReference type="InterPro" id="IPR010964">
    <property type="entry name" value="M20A_pepV-rel"/>
</dbReference>
<dbReference type="InterPro" id="IPR002933">
    <property type="entry name" value="Peptidase_M20"/>
</dbReference>
<name>A0A6G7LY53_9GAMM</name>
<dbReference type="GO" id="GO:0006526">
    <property type="term" value="P:L-arginine biosynthetic process"/>
    <property type="evidence" value="ECO:0007669"/>
    <property type="project" value="TreeGrafter"/>
</dbReference>
<evidence type="ECO:0000256" key="3">
    <source>
        <dbReference type="ARBA" id="ARBA00022670"/>
    </source>
</evidence>
<dbReference type="GO" id="GO:0008777">
    <property type="term" value="F:acetylornithine deacetylase activity"/>
    <property type="evidence" value="ECO:0007669"/>
    <property type="project" value="TreeGrafter"/>
</dbReference>
<dbReference type="AlphaFoldDB" id="A0A6G7LY53"/>
<dbReference type="KEGG" id="schk:GII14_09480"/>
<proteinExistence type="inferred from homology"/>
<evidence type="ECO:0000256" key="10">
    <source>
        <dbReference type="SAM" id="SignalP"/>
    </source>
</evidence>
<comment type="similarity">
    <text evidence="2">Belongs to the peptidase M20A family.</text>
</comment>
<dbReference type="SUPFAM" id="SSF53187">
    <property type="entry name" value="Zn-dependent exopeptidases"/>
    <property type="match status" value="1"/>
</dbReference>
<keyword evidence="3" id="KW-0645">Protease</keyword>
<evidence type="ECO:0000256" key="9">
    <source>
        <dbReference type="ARBA" id="ARBA00023285"/>
    </source>
</evidence>
<keyword evidence="9" id="KW-0170">Cobalt</keyword>
<evidence type="ECO:0000256" key="5">
    <source>
        <dbReference type="ARBA" id="ARBA00022801"/>
    </source>
</evidence>
<dbReference type="GO" id="GO:0008237">
    <property type="term" value="F:metallopeptidase activity"/>
    <property type="evidence" value="ECO:0007669"/>
    <property type="project" value="UniProtKB-KW"/>
</dbReference>
<keyword evidence="4" id="KW-0479">Metal-binding</keyword>
<dbReference type="NCBIfam" id="TIGR01887">
    <property type="entry name" value="dipeptidaselike"/>
    <property type="match status" value="1"/>
</dbReference>
<sequence length="546" mass="59039">MIRTVSRLSLSLSLCLFAPFVSAESGLTAQASSQASSQTSSVSAAQGTESVLSKVSPLSKTLAQYSLDRYGSEMEQSLAELVRFNTEAIPGLTPDTNPEFIGFKQALKTQAELLGLDYADHGYVLLIGLGEDRGGGANKLGIITHGDVQPANSTLWHQSPYQLDTQSQPGKLIGRGTEDDKGPIVTAMYAMKALKDKSVKLNRRIELMVYLAEESDWQPLKVFLKDYQAADMNITIDAEYPVVTAEKGWSQIKLTIPEPKVKAPNFDKPQLQHFSGGSFASQIPQQALALIRGADSAMVSRLQRAAESQQGMRYDFTLDFDSLEIAANGKSAHSSTPEDGVNAVTHLAALLESETFAPSQSALTLAFINEMIGLDLYAERFGDLGYSDDFMGPMSLAPTVVEWGQGGTSITLNLRRPIGKSPETLDKQLSAALAGWQQSHGVTLVDVSSYWGEPKVMDKAPHLQTLLNVFAEFTGITDPKPVAIGGSTNSKLFPNALSFGPAMPGVEYTGHSEHEFITREQLQLNLKMYTAAMVELAVNPGAKLPR</sequence>
<evidence type="ECO:0000256" key="8">
    <source>
        <dbReference type="ARBA" id="ARBA00023049"/>
    </source>
</evidence>
<reference evidence="11 12" key="1">
    <citation type="submission" date="2019-11" db="EMBL/GenBank/DDBJ databases">
        <title>Complete Genome Sequence of Shewanella chilikensis Strain DC57, Isolated from Corroded Seal Rings at a floating production facility in Australia.</title>
        <authorList>
            <person name="Salgar-Chaparro S.J."/>
            <person name="Castillo-Villamizar G.A."/>
            <person name="Poehlein A."/>
            <person name="Daniel R."/>
            <person name="Machuca L."/>
        </authorList>
    </citation>
    <scope>NUCLEOTIDE SEQUENCE [LARGE SCALE GENOMIC DNA]</scope>
    <source>
        <strain evidence="11 12">DC57</strain>
    </source>
</reference>
<evidence type="ECO:0000256" key="4">
    <source>
        <dbReference type="ARBA" id="ARBA00022723"/>
    </source>
</evidence>
<keyword evidence="10" id="KW-0732">Signal</keyword>
<dbReference type="GO" id="GO:0006508">
    <property type="term" value="P:proteolysis"/>
    <property type="evidence" value="ECO:0007669"/>
    <property type="project" value="UniProtKB-KW"/>
</dbReference>
<accession>A0A6G7LY53</accession>
<keyword evidence="8" id="KW-0482">Metalloprotease</keyword>
<feature type="signal peptide" evidence="10">
    <location>
        <begin position="1"/>
        <end position="23"/>
    </location>
</feature>
<dbReference type="Pfam" id="PF01546">
    <property type="entry name" value="Peptidase_M20"/>
    <property type="match status" value="1"/>
</dbReference>
<dbReference type="PANTHER" id="PTHR43808:SF31">
    <property type="entry name" value="N-ACETYL-L-CITRULLINE DEACETYLASE"/>
    <property type="match status" value="1"/>
</dbReference>
<comment type="cofactor">
    <cofactor evidence="1">
        <name>Zn(2+)</name>
        <dbReference type="ChEBI" id="CHEBI:29105"/>
    </cofactor>
</comment>
<gene>
    <name evidence="11" type="ORF">GII14_09480</name>
</gene>
<dbReference type="NCBIfam" id="NF004809">
    <property type="entry name" value="PRK06156.1"/>
    <property type="match status" value="1"/>
</dbReference>
<evidence type="ECO:0000313" key="11">
    <source>
        <dbReference type="EMBL" id="QIJ06719.1"/>
    </source>
</evidence>
<dbReference type="GO" id="GO:0008270">
    <property type="term" value="F:zinc ion binding"/>
    <property type="evidence" value="ECO:0007669"/>
    <property type="project" value="InterPro"/>
</dbReference>
<evidence type="ECO:0000256" key="6">
    <source>
        <dbReference type="ARBA" id="ARBA00022833"/>
    </source>
</evidence>